<dbReference type="Pfam" id="PF24053">
    <property type="entry name" value="DUF7356"/>
    <property type="match status" value="1"/>
</dbReference>
<protein>
    <recommendedName>
        <fullName evidence="4">DUF7356 domain-containing protein</fullName>
    </recommendedName>
</protein>
<dbReference type="EMBL" id="JAAARO010000003">
    <property type="protein sequence ID" value="KAF5750737.1"/>
    <property type="molecule type" value="Genomic_DNA"/>
</dbReference>
<dbReference type="PANTHER" id="PTHR34200">
    <property type="entry name" value="DENTIN SIALOPHOSPHOPROTEIN-LIKE ISOFORM X1"/>
    <property type="match status" value="1"/>
</dbReference>
<dbReference type="InterPro" id="IPR055780">
    <property type="entry name" value="DUF7356"/>
</dbReference>
<name>A0A7J7DWN9_TRIWF</name>
<evidence type="ECO:0000256" key="2">
    <source>
        <dbReference type="SAM" id="Phobius"/>
    </source>
</evidence>
<comment type="caution">
    <text evidence="5">The sequence shown here is derived from an EMBL/GenBank/DDBJ whole genome shotgun (WGS) entry which is preliminary data.</text>
</comment>
<keyword evidence="2" id="KW-0472">Membrane</keyword>
<evidence type="ECO:0000256" key="1">
    <source>
        <dbReference type="SAM" id="MobiDB-lite"/>
    </source>
</evidence>
<feature type="domain" description="DUF7356" evidence="4">
    <location>
        <begin position="115"/>
        <end position="213"/>
    </location>
</feature>
<dbReference type="Proteomes" id="UP000593562">
    <property type="component" value="Unassembled WGS sequence"/>
</dbReference>
<feature type="compositionally biased region" description="Polar residues" evidence="1">
    <location>
        <begin position="314"/>
        <end position="323"/>
    </location>
</feature>
<feature type="compositionally biased region" description="Low complexity" evidence="1">
    <location>
        <begin position="48"/>
        <end position="59"/>
    </location>
</feature>
<dbReference type="InParanoid" id="A0A7J7DWN9"/>
<dbReference type="PANTHER" id="PTHR34200:SF2">
    <property type="entry name" value="TRANSMEMBRANE PROTEIN"/>
    <property type="match status" value="1"/>
</dbReference>
<evidence type="ECO:0000313" key="5">
    <source>
        <dbReference type="EMBL" id="KAF5750737.1"/>
    </source>
</evidence>
<feature type="region of interest" description="Disordered" evidence="1">
    <location>
        <begin position="278"/>
        <end position="335"/>
    </location>
</feature>
<keyword evidence="2" id="KW-1133">Transmembrane helix</keyword>
<proteinExistence type="predicted"/>
<dbReference type="OrthoDB" id="785602at2759"/>
<dbReference type="FunCoup" id="A0A7J7DWN9">
    <property type="interactions" value="2217"/>
</dbReference>
<keyword evidence="6" id="KW-1185">Reference proteome</keyword>
<reference evidence="5 6" key="1">
    <citation type="journal article" date="2020" name="Nat. Commun.">
        <title>Genome of Tripterygium wilfordii and identification of cytochrome P450 involved in triptolide biosynthesis.</title>
        <authorList>
            <person name="Tu L."/>
            <person name="Su P."/>
            <person name="Zhang Z."/>
            <person name="Gao L."/>
            <person name="Wang J."/>
            <person name="Hu T."/>
            <person name="Zhou J."/>
            <person name="Zhang Y."/>
            <person name="Zhao Y."/>
            <person name="Liu Y."/>
            <person name="Song Y."/>
            <person name="Tong Y."/>
            <person name="Lu Y."/>
            <person name="Yang J."/>
            <person name="Xu C."/>
            <person name="Jia M."/>
            <person name="Peters R.J."/>
            <person name="Huang L."/>
            <person name="Gao W."/>
        </authorList>
    </citation>
    <scope>NUCLEOTIDE SEQUENCE [LARGE SCALE GENOMIC DNA]</scope>
    <source>
        <strain evidence="6">cv. XIE 37</strain>
        <tissue evidence="5">Leaf</tissue>
    </source>
</reference>
<evidence type="ECO:0000259" key="4">
    <source>
        <dbReference type="Pfam" id="PF24053"/>
    </source>
</evidence>
<feature type="signal peptide" evidence="3">
    <location>
        <begin position="1"/>
        <end position="21"/>
    </location>
</feature>
<evidence type="ECO:0000313" key="6">
    <source>
        <dbReference type="Proteomes" id="UP000593562"/>
    </source>
</evidence>
<accession>A0A7J7DWN9</accession>
<feature type="compositionally biased region" description="Basic and acidic residues" evidence="1">
    <location>
        <begin position="103"/>
        <end position="113"/>
    </location>
</feature>
<feature type="chain" id="PRO_5029783986" description="DUF7356 domain-containing protein" evidence="3">
    <location>
        <begin position="22"/>
        <end position="335"/>
    </location>
</feature>
<gene>
    <name evidence="5" type="ORF">HS088_TW03G01076</name>
</gene>
<organism evidence="5 6">
    <name type="scientific">Tripterygium wilfordii</name>
    <name type="common">Thunder God vine</name>
    <dbReference type="NCBI Taxonomy" id="458696"/>
    <lineage>
        <taxon>Eukaryota</taxon>
        <taxon>Viridiplantae</taxon>
        <taxon>Streptophyta</taxon>
        <taxon>Embryophyta</taxon>
        <taxon>Tracheophyta</taxon>
        <taxon>Spermatophyta</taxon>
        <taxon>Magnoliopsida</taxon>
        <taxon>eudicotyledons</taxon>
        <taxon>Gunneridae</taxon>
        <taxon>Pentapetalae</taxon>
        <taxon>rosids</taxon>
        <taxon>fabids</taxon>
        <taxon>Celastrales</taxon>
        <taxon>Celastraceae</taxon>
        <taxon>Tripterygium</taxon>
    </lineage>
</organism>
<sequence>MDKYVTVVALFLFLIFTDVSSASLLSKFRYLVAVDSSNNNYKSARIEVSPSPSPVSTSSNDSKKDPQGPNSNDPHKDDHTGSSKKGSGSSNPKTQTNGANNQETKKNDDDRSMSKSVISENCTGLVKRCKDLNSLIACIPNFRSGLKEFGVLVENVGDVALNVNLSLPVSLENSYKSIEIPKHHSRKINVTVDKSTKLIFDAGNGKCVLHIGPDESEENFFLHLPSYEKLVTPINGAYFIIFTVIIFGGAWACCKFGKKRHQGEVAYQELEMGLPESHMSNSVESTEGWDQGWDDDWDEETAFKSPVSHPVGNVSANGLTSRASNRDELQNDWDD</sequence>
<feature type="transmembrane region" description="Helical" evidence="2">
    <location>
        <begin position="236"/>
        <end position="254"/>
    </location>
</feature>
<keyword evidence="2" id="KW-0812">Transmembrane</keyword>
<feature type="region of interest" description="Disordered" evidence="1">
    <location>
        <begin position="44"/>
        <end position="115"/>
    </location>
</feature>
<feature type="compositionally biased region" description="Polar residues" evidence="1">
    <location>
        <begin position="91"/>
        <end position="102"/>
    </location>
</feature>
<dbReference type="AlphaFoldDB" id="A0A7J7DWN9"/>
<keyword evidence="3" id="KW-0732">Signal</keyword>
<evidence type="ECO:0000256" key="3">
    <source>
        <dbReference type="SAM" id="SignalP"/>
    </source>
</evidence>